<name>A0ABQ5MGZ2_9FLAO</name>
<dbReference type="SUPFAM" id="SSF53448">
    <property type="entry name" value="Nucleotide-diphospho-sugar transferases"/>
    <property type="match status" value="1"/>
</dbReference>
<keyword evidence="6" id="KW-1185">Reference proteome</keyword>
<dbReference type="Gene3D" id="3.90.550.10">
    <property type="entry name" value="Spore Coat Polysaccharide Biosynthesis Protein SpsA, Chain A"/>
    <property type="match status" value="1"/>
</dbReference>
<feature type="domain" description="Glycosyltransferase 2-like" evidence="4">
    <location>
        <begin position="8"/>
        <end position="136"/>
    </location>
</feature>
<dbReference type="RefSeq" id="WP_281764297.1">
    <property type="nucleotide sequence ID" value="NZ_BRVO01000001.1"/>
</dbReference>
<accession>A0ABQ5MGZ2</accession>
<proteinExistence type="inferred from homology"/>
<gene>
    <name evidence="5" type="ORF">Y10_10310</name>
</gene>
<keyword evidence="3" id="KW-0808">Transferase</keyword>
<dbReference type="EMBL" id="BRVO01000001">
    <property type="protein sequence ID" value="GLB48663.1"/>
    <property type="molecule type" value="Genomic_DNA"/>
</dbReference>
<evidence type="ECO:0000256" key="1">
    <source>
        <dbReference type="ARBA" id="ARBA00006739"/>
    </source>
</evidence>
<protein>
    <recommendedName>
        <fullName evidence="4">Glycosyltransferase 2-like domain-containing protein</fullName>
    </recommendedName>
</protein>
<evidence type="ECO:0000256" key="3">
    <source>
        <dbReference type="ARBA" id="ARBA00022679"/>
    </source>
</evidence>
<dbReference type="Pfam" id="PF00535">
    <property type="entry name" value="Glycos_transf_2"/>
    <property type="match status" value="1"/>
</dbReference>
<evidence type="ECO:0000259" key="4">
    <source>
        <dbReference type="Pfam" id="PF00535"/>
    </source>
</evidence>
<evidence type="ECO:0000256" key="2">
    <source>
        <dbReference type="ARBA" id="ARBA00022676"/>
    </source>
</evidence>
<dbReference type="InterPro" id="IPR001173">
    <property type="entry name" value="Glyco_trans_2-like"/>
</dbReference>
<dbReference type="InterPro" id="IPR029044">
    <property type="entry name" value="Nucleotide-diphossugar_trans"/>
</dbReference>
<sequence length="274" mass="31364">MKLIAALLTVYNRKDKTLKCLEQLFNNNMPQGYLLDVYLVDDGSTDGTAEAVKNNFPQVNIITGSGNLFWNRGMHRAWEGAVAAKTYDFYLWLNDDTFIFNDTVEHLLKCSEELNYKSIVCGALCSENDPSKVTYGPRTKNTLIVPNGTLQEAFLINGNVVLVPKVVYDNVGMLDPIFPHAIGDFDYGLRAKRKGFKSYSTKKFIGTCENNVSLPKWCYAKTPIRERFKALYSPLGNAHPRYFFIYENRNFGFLQAFKHYISIHLRVILPQLWK</sequence>
<dbReference type="Proteomes" id="UP001143543">
    <property type="component" value="Unassembled WGS sequence"/>
</dbReference>
<comment type="caution">
    <text evidence="5">The sequence shown here is derived from an EMBL/GenBank/DDBJ whole genome shotgun (WGS) entry which is preliminary data.</text>
</comment>
<reference evidence="5" key="1">
    <citation type="submission" date="2022-07" db="EMBL/GenBank/DDBJ databases">
        <title>Taxonomy of Novel Oxalotrophic and Methylotrophic Bacteria.</title>
        <authorList>
            <person name="Sahin N."/>
            <person name="Tani A."/>
        </authorList>
    </citation>
    <scope>NUCLEOTIDE SEQUENCE</scope>
    <source>
        <strain evidence="5">Y10</strain>
    </source>
</reference>
<evidence type="ECO:0000313" key="5">
    <source>
        <dbReference type="EMBL" id="GLB48663.1"/>
    </source>
</evidence>
<comment type="similarity">
    <text evidence="1">Belongs to the glycosyltransferase 2 family.</text>
</comment>
<keyword evidence="2" id="KW-0328">Glycosyltransferase</keyword>
<organism evidence="5 6">
    <name type="scientific">Neptunitalea lumnitzerae</name>
    <dbReference type="NCBI Taxonomy" id="2965509"/>
    <lineage>
        <taxon>Bacteria</taxon>
        <taxon>Pseudomonadati</taxon>
        <taxon>Bacteroidota</taxon>
        <taxon>Flavobacteriia</taxon>
        <taxon>Flavobacteriales</taxon>
        <taxon>Flavobacteriaceae</taxon>
        <taxon>Neptunitalea</taxon>
    </lineage>
</organism>
<evidence type="ECO:0000313" key="6">
    <source>
        <dbReference type="Proteomes" id="UP001143543"/>
    </source>
</evidence>
<dbReference type="PANTHER" id="PTHR43179">
    <property type="entry name" value="RHAMNOSYLTRANSFERASE WBBL"/>
    <property type="match status" value="1"/>
</dbReference>
<dbReference type="PANTHER" id="PTHR43179:SF12">
    <property type="entry name" value="GALACTOFURANOSYLTRANSFERASE GLFT2"/>
    <property type="match status" value="1"/>
</dbReference>